<name>A0A8J3SHV0_9ACTN</name>
<dbReference type="InterPro" id="IPR019887">
    <property type="entry name" value="Tscrpt_reg_AsnC/Lrp_C"/>
</dbReference>
<sequence>MPTLEQHVCCHDDPPVGRAHHGGVVPGAEQYGPALWQASGNTCNDSEFAEISDCDDAPPVHHRVRWPSGTDPITREDVMVQAYILIQTEVGKAARVASEISGISGVTQAEDVTGPYDVIVRAEARNVDELGKLVVAQIQAVDGITRTLTCPIVHI</sequence>
<dbReference type="SUPFAM" id="SSF54909">
    <property type="entry name" value="Dimeric alpha+beta barrel"/>
    <property type="match status" value="1"/>
</dbReference>
<dbReference type="Gene3D" id="3.30.70.920">
    <property type="match status" value="1"/>
</dbReference>
<feature type="domain" description="Transcription regulator AsnC/Lrp ligand binding" evidence="1">
    <location>
        <begin position="84"/>
        <end position="151"/>
    </location>
</feature>
<reference evidence="2 3" key="1">
    <citation type="submission" date="2021-01" db="EMBL/GenBank/DDBJ databases">
        <title>Whole genome shotgun sequence of Planobispora siamensis NBRC 107568.</title>
        <authorList>
            <person name="Komaki H."/>
            <person name="Tamura T."/>
        </authorList>
    </citation>
    <scope>NUCLEOTIDE SEQUENCE [LARGE SCALE GENOMIC DNA]</scope>
    <source>
        <strain evidence="2 3">NBRC 107568</strain>
    </source>
</reference>
<accession>A0A8J3SHV0</accession>
<comment type="caution">
    <text evidence="2">The sequence shown here is derived from an EMBL/GenBank/DDBJ whole genome shotgun (WGS) entry which is preliminary data.</text>
</comment>
<evidence type="ECO:0000313" key="2">
    <source>
        <dbReference type="EMBL" id="GIH92424.1"/>
    </source>
</evidence>
<dbReference type="AlphaFoldDB" id="A0A8J3SHV0"/>
<dbReference type="InterPro" id="IPR011008">
    <property type="entry name" value="Dimeric_a/b-barrel"/>
</dbReference>
<proteinExistence type="predicted"/>
<keyword evidence="3" id="KW-1185">Reference proteome</keyword>
<dbReference type="Pfam" id="PF01037">
    <property type="entry name" value="AsnC_trans_reg"/>
    <property type="match status" value="1"/>
</dbReference>
<gene>
    <name evidence="2" type="ORF">Psi01_30540</name>
</gene>
<evidence type="ECO:0000313" key="3">
    <source>
        <dbReference type="Proteomes" id="UP000619788"/>
    </source>
</evidence>
<dbReference type="Proteomes" id="UP000619788">
    <property type="component" value="Unassembled WGS sequence"/>
</dbReference>
<evidence type="ECO:0000259" key="1">
    <source>
        <dbReference type="Pfam" id="PF01037"/>
    </source>
</evidence>
<protein>
    <recommendedName>
        <fullName evidence="1">Transcription regulator AsnC/Lrp ligand binding domain-containing protein</fullName>
    </recommendedName>
</protein>
<organism evidence="2 3">
    <name type="scientific">Planobispora siamensis</name>
    <dbReference type="NCBI Taxonomy" id="936338"/>
    <lineage>
        <taxon>Bacteria</taxon>
        <taxon>Bacillati</taxon>
        <taxon>Actinomycetota</taxon>
        <taxon>Actinomycetes</taxon>
        <taxon>Streptosporangiales</taxon>
        <taxon>Streptosporangiaceae</taxon>
        <taxon>Planobispora</taxon>
    </lineage>
</organism>
<dbReference type="EMBL" id="BOOJ01000027">
    <property type="protein sequence ID" value="GIH92424.1"/>
    <property type="molecule type" value="Genomic_DNA"/>
</dbReference>